<proteinExistence type="predicted"/>
<dbReference type="SUPFAM" id="SSF56784">
    <property type="entry name" value="HAD-like"/>
    <property type="match status" value="1"/>
</dbReference>
<dbReference type="Pfam" id="PF13242">
    <property type="entry name" value="Hydrolase_like"/>
    <property type="match status" value="1"/>
</dbReference>
<dbReference type="RefSeq" id="WP_344134737.1">
    <property type="nucleotide sequence ID" value="NZ_BAAALT010000143.1"/>
</dbReference>
<reference evidence="1 2" key="1">
    <citation type="journal article" date="2019" name="Int. J. Syst. Evol. Microbiol.">
        <title>The Global Catalogue of Microorganisms (GCM) 10K type strain sequencing project: providing services to taxonomists for standard genome sequencing and annotation.</title>
        <authorList>
            <consortium name="The Broad Institute Genomics Platform"/>
            <consortium name="The Broad Institute Genome Sequencing Center for Infectious Disease"/>
            <person name="Wu L."/>
            <person name="Ma J."/>
        </authorList>
    </citation>
    <scope>NUCLEOTIDE SEQUENCE [LARGE SCALE GENOMIC DNA]</scope>
    <source>
        <strain evidence="1 2">JCM 13250</strain>
    </source>
</reference>
<dbReference type="GO" id="GO:0016787">
    <property type="term" value="F:hydrolase activity"/>
    <property type="evidence" value="ECO:0007669"/>
    <property type="project" value="UniProtKB-KW"/>
</dbReference>
<dbReference type="Pfam" id="PF13344">
    <property type="entry name" value="Hydrolase_6"/>
    <property type="match status" value="1"/>
</dbReference>
<dbReference type="InterPro" id="IPR023214">
    <property type="entry name" value="HAD_sf"/>
</dbReference>
<dbReference type="PANTHER" id="PTHR19288:SF46">
    <property type="entry name" value="HALOACID DEHALOGENASE-LIKE HYDROLASE DOMAIN-CONTAINING PROTEIN 2"/>
    <property type="match status" value="1"/>
</dbReference>
<protein>
    <submittedName>
        <fullName evidence="1">HAD-IIA family hydrolase</fullName>
    </submittedName>
</protein>
<sequence length="260" mass="28290">MSERKPIESWLTDMDGVLVHEGSLVPGADEFIKRLRDSGRRFLVLTNNSIYTPRDLRARLRHSGIDLPESAIWTSALATAQFLSNQRPEGSAYVVGEVGLTTALHEAGYTLTETDPDYVVLGETRTYSFEAITKMIRLIVGGARFICTNPDPIGPSLEGVLPAAGSVAALVTKATGVEPYFVGKPNPVMMREGLNKIEAHSETTAMIGDRMDTDVLCGIEAGLQTFLVLTGVTQADEVDRFPYRPSRVVASIADLISYID</sequence>
<keyword evidence="1" id="KW-0378">Hydrolase</keyword>
<dbReference type="Gene3D" id="3.40.50.1000">
    <property type="entry name" value="HAD superfamily/HAD-like"/>
    <property type="match status" value="2"/>
</dbReference>
<evidence type="ECO:0000313" key="1">
    <source>
        <dbReference type="EMBL" id="GAA1816343.1"/>
    </source>
</evidence>
<name>A0ABN2MAT8_9ACTN</name>
<accession>A0ABN2MAT8</accession>
<dbReference type="Proteomes" id="UP001500218">
    <property type="component" value="Unassembled WGS sequence"/>
</dbReference>
<dbReference type="NCBIfam" id="TIGR01460">
    <property type="entry name" value="HAD-SF-IIA"/>
    <property type="match status" value="1"/>
</dbReference>
<dbReference type="PANTHER" id="PTHR19288">
    <property type="entry name" value="4-NITROPHENYLPHOSPHATASE-RELATED"/>
    <property type="match status" value="1"/>
</dbReference>
<dbReference type="InterPro" id="IPR036412">
    <property type="entry name" value="HAD-like_sf"/>
</dbReference>
<organism evidence="1 2">
    <name type="scientific">Luedemannella flava</name>
    <dbReference type="NCBI Taxonomy" id="349316"/>
    <lineage>
        <taxon>Bacteria</taxon>
        <taxon>Bacillati</taxon>
        <taxon>Actinomycetota</taxon>
        <taxon>Actinomycetes</taxon>
        <taxon>Micromonosporales</taxon>
        <taxon>Micromonosporaceae</taxon>
        <taxon>Luedemannella</taxon>
    </lineage>
</organism>
<comment type="caution">
    <text evidence="1">The sequence shown here is derived from an EMBL/GenBank/DDBJ whole genome shotgun (WGS) entry which is preliminary data.</text>
</comment>
<dbReference type="InterPro" id="IPR006357">
    <property type="entry name" value="HAD-SF_hydro_IIA"/>
</dbReference>
<keyword evidence="2" id="KW-1185">Reference proteome</keyword>
<gene>
    <name evidence="1" type="ORF">GCM10009682_41520</name>
</gene>
<evidence type="ECO:0000313" key="2">
    <source>
        <dbReference type="Proteomes" id="UP001500218"/>
    </source>
</evidence>
<dbReference type="EMBL" id="BAAALT010000143">
    <property type="protein sequence ID" value="GAA1816343.1"/>
    <property type="molecule type" value="Genomic_DNA"/>
</dbReference>
<dbReference type="CDD" id="cd07530">
    <property type="entry name" value="HAD_Pase_UmpH-like"/>
    <property type="match status" value="1"/>
</dbReference>